<sequence length="390" mass="41344">MARVTQAAASPAATLPLKLAATSVFPTPETKAFMLPVLVQLVIVMGFFYGLSPLVLPVAERFAVTDGDNGLVDGIFLYGFAILFAGTDWVGCAACLCLPQRRWLRHVLLNSAVAMWPLTIGCLALSVHLSSIPMFFASFVVMSVPLGIIGMYVLHAEMPAAWGQQITKGSAMAGVAIGVGALLWTVFLGEVTNALGSERIAEVIGIAACVSAVPMIAVLGCCSPGRARPALLGSSEASKQPGRPLRALILDWRVHVWCCVVNAFVFCGISMKMLLTTIFEESLGMSYIQATRMSAVCLLVYAPCRGLSPLFASKDRVFRVFLVVLLLEVATYSLTPWAVALNARQEGHFALAVYTGLRMISGGGFAVMLGNIGVLAVRVFGAADVPNVVA</sequence>
<keyword evidence="1" id="KW-0812">Transmembrane</keyword>
<feature type="transmembrane region" description="Helical" evidence="1">
    <location>
        <begin position="254"/>
        <end position="275"/>
    </location>
</feature>
<feature type="transmembrane region" description="Helical" evidence="1">
    <location>
        <begin position="135"/>
        <end position="154"/>
    </location>
</feature>
<feature type="transmembrane region" description="Helical" evidence="1">
    <location>
        <begin position="200"/>
        <end position="222"/>
    </location>
</feature>
<feature type="transmembrane region" description="Helical" evidence="1">
    <location>
        <begin position="166"/>
        <end position="188"/>
    </location>
</feature>
<proteinExistence type="predicted"/>
<dbReference type="AlphaFoldDB" id="A0A813KWZ7"/>
<feature type="transmembrane region" description="Helical" evidence="1">
    <location>
        <begin position="107"/>
        <end position="129"/>
    </location>
</feature>
<organism evidence="2 3">
    <name type="scientific">Polarella glacialis</name>
    <name type="common">Dinoflagellate</name>
    <dbReference type="NCBI Taxonomy" id="89957"/>
    <lineage>
        <taxon>Eukaryota</taxon>
        <taxon>Sar</taxon>
        <taxon>Alveolata</taxon>
        <taxon>Dinophyceae</taxon>
        <taxon>Suessiales</taxon>
        <taxon>Suessiaceae</taxon>
        <taxon>Polarella</taxon>
    </lineage>
</organism>
<reference evidence="2" key="1">
    <citation type="submission" date="2021-02" db="EMBL/GenBank/DDBJ databases">
        <authorList>
            <person name="Dougan E. K."/>
            <person name="Rhodes N."/>
            <person name="Thang M."/>
            <person name="Chan C."/>
        </authorList>
    </citation>
    <scope>NUCLEOTIDE SEQUENCE</scope>
</reference>
<keyword evidence="1" id="KW-1133">Transmembrane helix</keyword>
<accession>A0A813KWZ7</accession>
<keyword evidence="1" id="KW-0472">Membrane</keyword>
<feature type="transmembrane region" description="Helical" evidence="1">
    <location>
        <begin position="33"/>
        <end position="55"/>
    </location>
</feature>
<evidence type="ECO:0000313" key="2">
    <source>
        <dbReference type="EMBL" id="CAE8714840.1"/>
    </source>
</evidence>
<name>A0A813KWZ7_POLGL</name>
<dbReference type="InterPro" id="IPR036259">
    <property type="entry name" value="MFS_trans_sf"/>
</dbReference>
<gene>
    <name evidence="2" type="ORF">PGLA2088_LOCUS38218</name>
</gene>
<protein>
    <submittedName>
        <fullName evidence="2">Uncharacterized protein</fullName>
    </submittedName>
</protein>
<feature type="transmembrane region" description="Helical" evidence="1">
    <location>
        <begin position="316"/>
        <end position="339"/>
    </location>
</feature>
<dbReference type="Proteomes" id="UP000626109">
    <property type="component" value="Unassembled WGS sequence"/>
</dbReference>
<dbReference type="SUPFAM" id="SSF103473">
    <property type="entry name" value="MFS general substrate transporter"/>
    <property type="match status" value="1"/>
</dbReference>
<feature type="transmembrane region" description="Helical" evidence="1">
    <location>
        <begin position="287"/>
        <end position="304"/>
    </location>
</feature>
<evidence type="ECO:0000256" key="1">
    <source>
        <dbReference type="SAM" id="Phobius"/>
    </source>
</evidence>
<feature type="transmembrane region" description="Helical" evidence="1">
    <location>
        <begin position="359"/>
        <end position="380"/>
    </location>
</feature>
<feature type="transmembrane region" description="Helical" evidence="1">
    <location>
        <begin position="75"/>
        <end position="98"/>
    </location>
</feature>
<evidence type="ECO:0000313" key="3">
    <source>
        <dbReference type="Proteomes" id="UP000626109"/>
    </source>
</evidence>
<dbReference type="EMBL" id="CAJNNW010032679">
    <property type="protein sequence ID" value="CAE8714840.1"/>
    <property type="molecule type" value="Genomic_DNA"/>
</dbReference>
<comment type="caution">
    <text evidence="2">The sequence shown here is derived from an EMBL/GenBank/DDBJ whole genome shotgun (WGS) entry which is preliminary data.</text>
</comment>